<keyword evidence="2" id="KW-0479">Metal-binding</keyword>
<accession>A0A1D1V7C3</accession>
<dbReference type="EMBL" id="BDGG01000003">
    <property type="protein sequence ID" value="GAU94733.1"/>
    <property type="molecule type" value="Genomic_DNA"/>
</dbReference>
<evidence type="ECO:0000259" key="3">
    <source>
        <dbReference type="Pfam" id="PF13359"/>
    </source>
</evidence>
<feature type="domain" description="DDE Tnp4" evidence="3">
    <location>
        <begin position="166"/>
        <end position="219"/>
    </location>
</feature>
<dbReference type="Pfam" id="PF13359">
    <property type="entry name" value="DDE_Tnp_4"/>
    <property type="match status" value="1"/>
</dbReference>
<gene>
    <name evidence="4" type="primary">RvY_06456-1</name>
    <name evidence="4" type="synonym">RvY_06456.1</name>
    <name evidence="4" type="ORF">RvY_06456</name>
</gene>
<comment type="caution">
    <text evidence="4">The sequence shown here is derived from an EMBL/GenBank/DDBJ whole genome shotgun (WGS) entry which is preliminary data.</text>
</comment>
<dbReference type="Proteomes" id="UP000186922">
    <property type="component" value="Unassembled WGS sequence"/>
</dbReference>
<evidence type="ECO:0000256" key="2">
    <source>
        <dbReference type="ARBA" id="ARBA00022723"/>
    </source>
</evidence>
<proteinExistence type="predicted"/>
<name>A0A1D1V7C3_RAMVA</name>
<organism evidence="4 5">
    <name type="scientific">Ramazzottius varieornatus</name>
    <name type="common">Water bear</name>
    <name type="synonym">Tardigrade</name>
    <dbReference type="NCBI Taxonomy" id="947166"/>
    <lineage>
        <taxon>Eukaryota</taxon>
        <taxon>Metazoa</taxon>
        <taxon>Ecdysozoa</taxon>
        <taxon>Tardigrada</taxon>
        <taxon>Eutardigrada</taxon>
        <taxon>Parachela</taxon>
        <taxon>Hypsibioidea</taxon>
        <taxon>Ramazzottiidae</taxon>
        <taxon>Ramazzottius</taxon>
    </lineage>
</organism>
<dbReference type="OrthoDB" id="6075055at2759"/>
<evidence type="ECO:0000256" key="1">
    <source>
        <dbReference type="ARBA" id="ARBA00001968"/>
    </source>
</evidence>
<sequence>MEHEMLLTAYGLGIIDKEELIICTASGAEERNLPRTTVDLDNMTLKQCRENFRFEMDDLERLCTVFRIPDTVTLGNGIKCSGMEILCVVLRRLAYPSRLCDIEELHGKEETALSRMFNCGIHYIHDQFAHLLDTLDHPWLDNNKLRECAQVVQGKGAPYDKCIGFIDGTVCAVARPSRLQRHLYNGHKRKHGLKYQAVGLPNGLIAHLAGPIVGKRHDWKM</sequence>
<reference evidence="4 5" key="1">
    <citation type="journal article" date="2016" name="Nat. Commun.">
        <title>Extremotolerant tardigrade genome and improved radiotolerance of human cultured cells by tardigrade-unique protein.</title>
        <authorList>
            <person name="Hashimoto T."/>
            <person name="Horikawa D.D."/>
            <person name="Saito Y."/>
            <person name="Kuwahara H."/>
            <person name="Kozuka-Hata H."/>
            <person name="Shin-I T."/>
            <person name="Minakuchi Y."/>
            <person name="Ohishi K."/>
            <person name="Motoyama A."/>
            <person name="Aizu T."/>
            <person name="Enomoto A."/>
            <person name="Kondo K."/>
            <person name="Tanaka S."/>
            <person name="Hara Y."/>
            <person name="Koshikawa S."/>
            <person name="Sagara H."/>
            <person name="Miura T."/>
            <person name="Yokobori S."/>
            <person name="Miyagawa K."/>
            <person name="Suzuki Y."/>
            <person name="Kubo T."/>
            <person name="Oyama M."/>
            <person name="Kohara Y."/>
            <person name="Fujiyama A."/>
            <person name="Arakawa K."/>
            <person name="Katayama T."/>
            <person name="Toyoda A."/>
            <person name="Kunieda T."/>
        </authorList>
    </citation>
    <scope>NUCLEOTIDE SEQUENCE [LARGE SCALE GENOMIC DNA]</scope>
    <source>
        <strain evidence="4 5">YOKOZUNA-1</strain>
    </source>
</reference>
<protein>
    <recommendedName>
        <fullName evidence="3">DDE Tnp4 domain-containing protein</fullName>
    </recommendedName>
</protein>
<evidence type="ECO:0000313" key="5">
    <source>
        <dbReference type="Proteomes" id="UP000186922"/>
    </source>
</evidence>
<dbReference type="PANTHER" id="PTHR34615:SF1">
    <property type="entry name" value="PX DOMAIN-CONTAINING PROTEIN"/>
    <property type="match status" value="1"/>
</dbReference>
<dbReference type="STRING" id="947166.A0A1D1V7C3"/>
<comment type="cofactor">
    <cofactor evidence="1">
        <name>a divalent metal cation</name>
        <dbReference type="ChEBI" id="CHEBI:60240"/>
    </cofactor>
</comment>
<keyword evidence="5" id="KW-1185">Reference proteome</keyword>
<dbReference type="GO" id="GO:0046872">
    <property type="term" value="F:metal ion binding"/>
    <property type="evidence" value="ECO:0007669"/>
    <property type="project" value="UniProtKB-KW"/>
</dbReference>
<dbReference type="PANTHER" id="PTHR34615">
    <property type="entry name" value="PX DOMAIN-CONTAINING PROTEIN"/>
    <property type="match status" value="1"/>
</dbReference>
<evidence type="ECO:0000313" key="4">
    <source>
        <dbReference type="EMBL" id="GAU94733.1"/>
    </source>
</evidence>
<dbReference type="InterPro" id="IPR027806">
    <property type="entry name" value="HARBI1_dom"/>
</dbReference>
<dbReference type="AlphaFoldDB" id="A0A1D1V7C3"/>